<dbReference type="Proteomes" id="UP000640614">
    <property type="component" value="Unassembled WGS sequence"/>
</dbReference>
<dbReference type="EMBL" id="PRDM01000004">
    <property type="protein sequence ID" value="MBE8727051.1"/>
    <property type="molecule type" value="Genomic_DNA"/>
</dbReference>
<dbReference type="InterPro" id="IPR011004">
    <property type="entry name" value="Trimer_LpxA-like_sf"/>
</dbReference>
<accession>A0ABR9TNZ1</accession>
<protein>
    <submittedName>
        <fullName evidence="1">Antibiotic acetyltransferase</fullName>
    </submittedName>
</protein>
<sequence>MSKLKRSDKIASIYRFYKRLKIKYVYRLKFVHPTFNIGGKCKISKDFQADEYSYVGNNCLIYPGVSIGRYTMLAQNVQIIGADHNYDIPALPTTFSGRPTLKKTIIGRDVWIGANSIIMAGVKICDGSIIAAGSVVTKDVEPFVIVAGVPAKFLRKRFDSDENELVHLNMLNGKILKNVRNKPVAIIN</sequence>
<dbReference type="Pfam" id="PF00132">
    <property type="entry name" value="Hexapep"/>
    <property type="match status" value="1"/>
</dbReference>
<evidence type="ECO:0000313" key="1">
    <source>
        <dbReference type="EMBL" id="MBE8727051.1"/>
    </source>
</evidence>
<evidence type="ECO:0000313" key="2">
    <source>
        <dbReference type="Proteomes" id="UP000640614"/>
    </source>
</evidence>
<dbReference type="CDD" id="cd03349">
    <property type="entry name" value="LbH_XAT"/>
    <property type="match status" value="1"/>
</dbReference>
<dbReference type="SUPFAM" id="SSF51161">
    <property type="entry name" value="Trimeric LpxA-like enzymes"/>
    <property type="match status" value="1"/>
</dbReference>
<name>A0ABR9TNZ1_9FLAO</name>
<dbReference type="InterPro" id="IPR051159">
    <property type="entry name" value="Hexapeptide_acetyltransf"/>
</dbReference>
<dbReference type="Gene3D" id="2.160.10.10">
    <property type="entry name" value="Hexapeptide repeat proteins"/>
    <property type="match status" value="1"/>
</dbReference>
<proteinExistence type="predicted"/>
<comment type="caution">
    <text evidence="1">The sequence shown here is derived from an EMBL/GenBank/DDBJ whole genome shotgun (WGS) entry which is preliminary data.</text>
</comment>
<dbReference type="InterPro" id="IPR001451">
    <property type="entry name" value="Hexapep"/>
</dbReference>
<reference evidence="1 2" key="1">
    <citation type="submission" date="2018-07" db="EMBL/GenBank/DDBJ databases">
        <title>Genome assembly of strain KB82.</title>
        <authorList>
            <person name="Kukolya J."/>
            <person name="Horvath B."/>
            <person name="Nagy I."/>
            <person name="Toth A."/>
        </authorList>
    </citation>
    <scope>NUCLEOTIDE SEQUENCE [LARGE SCALE GENOMIC DNA]</scope>
    <source>
        <strain evidence="1 2">Kb82</strain>
    </source>
</reference>
<keyword evidence="2" id="KW-1185">Reference proteome</keyword>
<gene>
    <name evidence="1" type="ORF">C4F50_19205</name>
</gene>
<dbReference type="PANTHER" id="PTHR23416">
    <property type="entry name" value="SIALIC ACID SYNTHASE-RELATED"/>
    <property type="match status" value="1"/>
</dbReference>
<organism evidence="1 2">
    <name type="scientific">Flavobacterium hungaricum</name>
    <dbReference type="NCBI Taxonomy" id="2082725"/>
    <lineage>
        <taxon>Bacteria</taxon>
        <taxon>Pseudomonadati</taxon>
        <taxon>Bacteroidota</taxon>
        <taxon>Flavobacteriia</taxon>
        <taxon>Flavobacteriales</taxon>
        <taxon>Flavobacteriaceae</taxon>
        <taxon>Flavobacterium</taxon>
    </lineage>
</organism>